<dbReference type="EMBL" id="JAUSUY010000004">
    <property type="protein sequence ID" value="MDT3425611.1"/>
    <property type="molecule type" value="Genomic_DNA"/>
</dbReference>
<organism evidence="1 2">
    <name type="scientific">Paenibacillus forsythiae</name>
    <dbReference type="NCBI Taxonomy" id="365616"/>
    <lineage>
        <taxon>Bacteria</taxon>
        <taxon>Bacillati</taxon>
        <taxon>Bacillota</taxon>
        <taxon>Bacilli</taxon>
        <taxon>Bacillales</taxon>
        <taxon>Paenibacillaceae</taxon>
        <taxon>Paenibacillus</taxon>
    </lineage>
</organism>
<evidence type="ECO:0000313" key="2">
    <source>
        <dbReference type="Proteomes" id="UP001248709"/>
    </source>
</evidence>
<comment type="caution">
    <text evidence="1">The sequence shown here is derived from an EMBL/GenBank/DDBJ whole genome shotgun (WGS) entry which is preliminary data.</text>
</comment>
<proteinExistence type="predicted"/>
<sequence>MLHDEAKLAVDTALLPYDKELDKLYKSTPEILRMIWALPKNRS</sequence>
<keyword evidence="2" id="KW-1185">Reference proteome</keyword>
<dbReference type="RefSeq" id="WP_269636710.1">
    <property type="nucleotide sequence ID" value="NZ_JAUSUY010000004.1"/>
</dbReference>
<gene>
    <name evidence="1" type="ORF">J2Z22_001130</name>
</gene>
<name>A0ABU3H565_9BACL</name>
<protein>
    <submittedName>
        <fullName evidence="1">Uncharacterized protein</fullName>
    </submittedName>
</protein>
<dbReference type="Proteomes" id="UP001248709">
    <property type="component" value="Unassembled WGS sequence"/>
</dbReference>
<evidence type="ECO:0000313" key="1">
    <source>
        <dbReference type="EMBL" id="MDT3425611.1"/>
    </source>
</evidence>
<reference evidence="1 2" key="1">
    <citation type="submission" date="2023-07" db="EMBL/GenBank/DDBJ databases">
        <title>Genomic Encyclopedia of Type Strains, Phase IV (KMG-IV): sequencing the most valuable type-strain genomes for metagenomic binning, comparative biology and taxonomic classification.</title>
        <authorList>
            <person name="Goeker M."/>
        </authorList>
    </citation>
    <scope>NUCLEOTIDE SEQUENCE [LARGE SCALE GENOMIC DNA]</scope>
    <source>
        <strain evidence="1 2">T98</strain>
    </source>
</reference>
<accession>A0ABU3H565</accession>